<dbReference type="AGR" id="Xenbase:XB-GENE-29087787"/>
<dbReference type="AlphaFoldDB" id="A0A8J1JWK5"/>
<keyword evidence="2" id="KW-0430">Lectin</keyword>
<reference evidence="6" key="1">
    <citation type="submission" date="2025-08" db="UniProtKB">
        <authorList>
            <consortium name="RefSeq"/>
        </authorList>
    </citation>
    <scope>IDENTIFICATION</scope>
    <source>
        <strain evidence="6">Nigerian</strain>
        <tissue evidence="6">Liver and blood</tissue>
    </source>
</reference>
<dbReference type="OrthoDB" id="9906043at2759"/>
<name>A0A8J1JWK5_XENTR</name>
<protein>
    <submittedName>
        <fullName evidence="6">C-type lectin domain family 2 member D-related protein</fullName>
    </submittedName>
</protein>
<keyword evidence="5" id="KW-1185">Reference proteome</keyword>
<feature type="domain" description="C-type lectin" evidence="4">
    <location>
        <begin position="233"/>
        <end position="337"/>
    </location>
</feature>
<dbReference type="InterPro" id="IPR016187">
    <property type="entry name" value="CTDL_fold"/>
</dbReference>
<dbReference type="GeneID" id="101734432"/>
<dbReference type="PANTHER" id="PTHR45710">
    <property type="entry name" value="C-TYPE LECTIN DOMAIN-CONTAINING PROTEIN 180"/>
    <property type="match status" value="1"/>
</dbReference>
<comment type="subcellular location">
    <subcellularLocation>
        <location evidence="1">Cell membrane</location>
        <topology evidence="1">Single-pass type II membrane protein</topology>
    </subcellularLocation>
</comment>
<proteinExistence type="predicted"/>
<dbReference type="SMART" id="SM00034">
    <property type="entry name" value="CLECT"/>
    <property type="match status" value="1"/>
</dbReference>
<organism evidence="5 6">
    <name type="scientific">Xenopus tropicalis</name>
    <name type="common">Western clawed frog</name>
    <name type="synonym">Silurana tropicalis</name>
    <dbReference type="NCBI Taxonomy" id="8364"/>
    <lineage>
        <taxon>Eukaryota</taxon>
        <taxon>Metazoa</taxon>
        <taxon>Chordata</taxon>
        <taxon>Craniata</taxon>
        <taxon>Vertebrata</taxon>
        <taxon>Euteleostomi</taxon>
        <taxon>Amphibia</taxon>
        <taxon>Batrachia</taxon>
        <taxon>Anura</taxon>
        <taxon>Pipoidea</taxon>
        <taxon>Pipidae</taxon>
        <taxon>Xenopodinae</taxon>
        <taxon>Xenopus</taxon>
        <taxon>Silurana</taxon>
    </lineage>
</organism>
<keyword evidence="3" id="KW-0812">Transmembrane</keyword>
<feature type="transmembrane region" description="Helical" evidence="3">
    <location>
        <begin position="183"/>
        <end position="206"/>
    </location>
</feature>
<dbReference type="GO" id="GO:0030246">
    <property type="term" value="F:carbohydrate binding"/>
    <property type="evidence" value="ECO:0007669"/>
    <property type="project" value="UniProtKB-KW"/>
</dbReference>
<sequence>MGVRDCHPRITLPDQEKAEGLEPLGLYSVCDTDMGVRDCPPGITLPDQERAEGLEPLGLYSADCDADMGVRDCPPRITLPDQEKAEGLEPLGLYSVCDADMGVWDCHPAITPPDQEKAKRLEPLGLYSVDCYTDMGVRDCSPGITPPDQEKAEGPDPLLSSPIVKLPTERRDRSVLQKPLCSLHVPLVPVICIFAVLVLVVVALAVTVSLRGTHQPCPVCHYSAPCEEDWIWYRGKCYYFAETYDEWNNSQSFCVSHNASLSLIDTQEELDFLRRHKGLYDHWIGLYRDTDEPGWVWANGSMFRNTFPIVGDSPCVYLNNGHVGSAACHGDRKWICNKMDANSHMTHFY</sequence>
<dbReference type="KEGG" id="xtr:101734432"/>
<dbReference type="Gene3D" id="3.10.100.10">
    <property type="entry name" value="Mannose-Binding Protein A, subunit A"/>
    <property type="match status" value="1"/>
</dbReference>
<keyword evidence="3" id="KW-1133">Transmembrane helix</keyword>
<dbReference type="RefSeq" id="XP_031762272.1">
    <property type="nucleotide sequence ID" value="XM_031906412.1"/>
</dbReference>
<dbReference type="InterPro" id="IPR033992">
    <property type="entry name" value="NKR-like_CTLD"/>
</dbReference>
<dbReference type="Pfam" id="PF00059">
    <property type="entry name" value="Lectin_C"/>
    <property type="match status" value="1"/>
</dbReference>
<evidence type="ECO:0000313" key="6">
    <source>
        <dbReference type="RefSeq" id="XP_031762272.1"/>
    </source>
</evidence>
<dbReference type="InterPro" id="IPR016186">
    <property type="entry name" value="C-type_lectin-like/link_sf"/>
</dbReference>
<evidence type="ECO:0000313" key="5">
    <source>
        <dbReference type="Proteomes" id="UP000008143"/>
    </source>
</evidence>
<keyword evidence="3" id="KW-0472">Membrane</keyword>
<dbReference type="Xenbase" id="XB-GENE-29087787">
    <property type="gene designation" value="LOC101734432"/>
</dbReference>
<dbReference type="InterPro" id="IPR050828">
    <property type="entry name" value="C-type_lectin/matrix_domain"/>
</dbReference>
<evidence type="ECO:0000256" key="1">
    <source>
        <dbReference type="ARBA" id="ARBA00004401"/>
    </source>
</evidence>
<dbReference type="Proteomes" id="UP000008143">
    <property type="component" value="Chromosome 7"/>
</dbReference>
<dbReference type="CDD" id="cd03593">
    <property type="entry name" value="CLECT_NK_receptors_like"/>
    <property type="match status" value="1"/>
</dbReference>
<gene>
    <name evidence="6 7" type="primary">LOC101734432</name>
</gene>
<evidence type="ECO:0000256" key="3">
    <source>
        <dbReference type="SAM" id="Phobius"/>
    </source>
</evidence>
<evidence type="ECO:0000313" key="7">
    <source>
        <dbReference type="Xenbase" id="XB-GENE-29087787"/>
    </source>
</evidence>
<dbReference type="PROSITE" id="PS50041">
    <property type="entry name" value="C_TYPE_LECTIN_2"/>
    <property type="match status" value="1"/>
</dbReference>
<dbReference type="SUPFAM" id="SSF56436">
    <property type="entry name" value="C-type lectin-like"/>
    <property type="match status" value="1"/>
</dbReference>
<evidence type="ECO:0000256" key="2">
    <source>
        <dbReference type="ARBA" id="ARBA00022734"/>
    </source>
</evidence>
<dbReference type="InterPro" id="IPR001304">
    <property type="entry name" value="C-type_lectin-like"/>
</dbReference>
<dbReference type="GO" id="GO:0005886">
    <property type="term" value="C:plasma membrane"/>
    <property type="evidence" value="ECO:0007669"/>
    <property type="project" value="UniProtKB-SubCell"/>
</dbReference>
<dbReference type="PANTHER" id="PTHR45710:SF33">
    <property type="entry name" value="C-TYPE LECTIN DOMAIN FAMILY 2 MEMBER E-LIKE ISOFORM X1"/>
    <property type="match status" value="1"/>
</dbReference>
<evidence type="ECO:0000259" key="4">
    <source>
        <dbReference type="PROSITE" id="PS50041"/>
    </source>
</evidence>
<accession>A0A8J1JWK5</accession>